<dbReference type="EMBL" id="LAZR01015539">
    <property type="protein sequence ID" value="KKM08706.1"/>
    <property type="molecule type" value="Genomic_DNA"/>
</dbReference>
<accession>A0A0F9HBU7</accession>
<name>A0A0F9HBU7_9ZZZZ</name>
<dbReference type="InterPro" id="IPR036388">
    <property type="entry name" value="WH-like_DNA-bd_sf"/>
</dbReference>
<feature type="region of interest" description="Disordered" evidence="1">
    <location>
        <begin position="110"/>
        <end position="135"/>
    </location>
</feature>
<gene>
    <name evidence="2" type="ORF">LCGC14_1723420</name>
</gene>
<evidence type="ECO:0000313" key="2">
    <source>
        <dbReference type="EMBL" id="KKM08706.1"/>
    </source>
</evidence>
<proteinExistence type="predicted"/>
<reference evidence="2" key="1">
    <citation type="journal article" date="2015" name="Nature">
        <title>Complex archaea that bridge the gap between prokaryotes and eukaryotes.</title>
        <authorList>
            <person name="Spang A."/>
            <person name="Saw J.H."/>
            <person name="Jorgensen S.L."/>
            <person name="Zaremba-Niedzwiedzka K."/>
            <person name="Martijn J."/>
            <person name="Lind A.E."/>
            <person name="van Eijk R."/>
            <person name="Schleper C."/>
            <person name="Guy L."/>
            <person name="Ettema T.J."/>
        </authorList>
    </citation>
    <scope>NUCLEOTIDE SEQUENCE</scope>
</reference>
<organism evidence="2">
    <name type="scientific">marine sediment metagenome</name>
    <dbReference type="NCBI Taxonomy" id="412755"/>
    <lineage>
        <taxon>unclassified sequences</taxon>
        <taxon>metagenomes</taxon>
        <taxon>ecological metagenomes</taxon>
    </lineage>
</organism>
<evidence type="ECO:0008006" key="3">
    <source>
        <dbReference type="Google" id="ProtNLM"/>
    </source>
</evidence>
<comment type="caution">
    <text evidence="2">The sequence shown here is derived from an EMBL/GenBank/DDBJ whole genome shotgun (WGS) entry which is preliminary data.</text>
</comment>
<evidence type="ECO:0000256" key="1">
    <source>
        <dbReference type="SAM" id="MobiDB-lite"/>
    </source>
</evidence>
<sequence length="135" mass="14779">MKIDTRHLDAVEMLLNGESQRVTAKAVGVDSRTIRGWLKDEDFLKLLGEQAPAPADRGSAVTELVVLCSIRISELLEDRSHVHDSLTHLIGSLDRLVQIEAMDRNTVVAKGRASSKTVNRDAEMKPSEVMGGTDS</sequence>
<dbReference type="Gene3D" id="1.10.10.10">
    <property type="entry name" value="Winged helix-like DNA-binding domain superfamily/Winged helix DNA-binding domain"/>
    <property type="match status" value="1"/>
</dbReference>
<protein>
    <recommendedName>
        <fullName evidence="3">Homeodomain phBC6A51-type domain-containing protein</fullName>
    </recommendedName>
</protein>
<dbReference type="AlphaFoldDB" id="A0A0F9HBU7"/>